<dbReference type="Pfam" id="PF03150">
    <property type="entry name" value="CCP_MauG"/>
    <property type="match status" value="1"/>
</dbReference>
<dbReference type="EMBL" id="DS999411">
    <property type="protein sequence ID" value="EED35602.1"/>
    <property type="molecule type" value="Genomic_DNA"/>
</dbReference>
<evidence type="ECO:0000256" key="3">
    <source>
        <dbReference type="ARBA" id="ARBA00022723"/>
    </source>
</evidence>
<evidence type="ECO:0000259" key="9">
    <source>
        <dbReference type="PROSITE" id="PS51007"/>
    </source>
</evidence>
<dbReference type="InterPro" id="IPR051395">
    <property type="entry name" value="Cytochrome_c_Peroxidase/MauG"/>
</dbReference>
<dbReference type="PANTHER" id="PTHR30600">
    <property type="entry name" value="CYTOCHROME C PEROXIDASE-RELATED"/>
    <property type="match status" value="1"/>
</dbReference>
<dbReference type="GO" id="GO:0046872">
    <property type="term" value="F:metal ion binding"/>
    <property type="evidence" value="ECO:0007669"/>
    <property type="project" value="UniProtKB-KW"/>
</dbReference>
<dbReference type="eggNOG" id="COG1858">
    <property type="taxonomic scope" value="Bacteria"/>
</dbReference>
<dbReference type="InterPro" id="IPR009056">
    <property type="entry name" value="Cyt_c-like_dom"/>
</dbReference>
<dbReference type="STRING" id="565045.NOR51B_1548"/>
<comment type="subcellular location">
    <subcellularLocation>
        <location evidence="1">Cell envelope</location>
    </subcellularLocation>
</comment>
<accession>B8KY00</accession>
<dbReference type="PROSITE" id="PS51007">
    <property type="entry name" value="CYTC"/>
    <property type="match status" value="2"/>
</dbReference>
<evidence type="ECO:0000313" key="10">
    <source>
        <dbReference type="EMBL" id="EED35602.1"/>
    </source>
</evidence>
<dbReference type="GO" id="GO:0020037">
    <property type="term" value="F:heme binding"/>
    <property type="evidence" value="ECO:0007669"/>
    <property type="project" value="InterPro"/>
</dbReference>
<organism evidence="10 11">
    <name type="scientific">Luminiphilus syltensis NOR5-1B</name>
    <dbReference type="NCBI Taxonomy" id="565045"/>
    <lineage>
        <taxon>Bacteria</taxon>
        <taxon>Pseudomonadati</taxon>
        <taxon>Pseudomonadota</taxon>
        <taxon>Gammaproteobacteria</taxon>
        <taxon>Cellvibrionales</taxon>
        <taxon>Halieaceae</taxon>
        <taxon>Luminiphilus</taxon>
    </lineage>
</organism>
<sequence length="400" mass="44017">MKTQTRHRTMLLCLCLLASSLQTIAARSEIPPAEFTLNSDCPKYFALDHNRRCRLSTLYDLYPQAGEAWGGYRVALGPRRDGFTPQQIDLGRYLFFDPVLSQHQDLSCAHCHAPEFGMSDGRAQSMGNGGHGVGPDRRDGHTLTRSAPPLWNLAFQELFFWDGRATSLEDQIEAVFAHPKEMAIDSEALVARLNSLPAYRDMFATAYARDSVLYRDVLDALVAFETSLVSLNSAYDRYIHGAQDALTAQETNGLNVFRSFATRCSQCHTPPLFTSGQLATTAVPPPPGQSFDAGAGPVFQEPSLYGAFKVPSLRNIALTAPYMHAGQFQSLAESVGFYSALPGHAVGELGPRLTLHWHLVDARLRTDEIEDLVAFMKTLTDATALPEKPDVLPSGLQVLR</sequence>
<keyword evidence="6 7" id="KW-0408">Iron</keyword>
<evidence type="ECO:0000256" key="1">
    <source>
        <dbReference type="ARBA" id="ARBA00004196"/>
    </source>
</evidence>
<dbReference type="InterPro" id="IPR004852">
    <property type="entry name" value="Di-haem_cyt_c_peroxidsae"/>
</dbReference>
<keyword evidence="3 7" id="KW-0479">Metal-binding</keyword>
<feature type="chain" id="PRO_5002876064" evidence="8">
    <location>
        <begin position="26"/>
        <end position="400"/>
    </location>
</feature>
<evidence type="ECO:0000256" key="6">
    <source>
        <dbReference type="ARBA" id="ARBA00023004"/>
    </source>
</evidence>
<feature type="domain" description="Cytochrome c" evidence="9">
    <location>
        <begin position="86"/>
        <end position="219"/>
    </location>
</feature>
<evidence type="ECO:0000256" key="4">
    <source>
        <dbReference type="ARBA" id="ARBA00022729"/>
    </source>
</evidence>
<feature type="signal peptide" evidence="8">
    <location>
        <begin position="1"/>
        <end position="25"/>
    </location>
</feature>
<dbReference type="GO" id="GO:0009055">
    <property type="term" value="F:electron transfer activity"/>
    <property type="evidence" value="ECO:0007669"/>
    <property type="project" value="InterPro"/>
</dbReference>
<feature type="domain" description="Cytochrome c" evidence="9">
    <location>
        <begin position="248"/>
        <end position="380"/>
    </location>
</feature>
<keyword evidence="11" id="KW-1185">Reference proteome</keyword>
<keyword evidence="10" id="KW-0575">Peroxidase</keyword>
<evidence type="ECO:0000256" key="5">
    <source>
        <dbReference type="ARBA" id="ARBA00023002"/>
    </source>
</evidence>
<dbReference type="RefSeq" id="WP_009020348.1">
    <property type="nucleotide sequence ID" value="NZ_DS999411.1"/>
</dbReference>
<dbReference type="GO" id="GO:0030313">
    <property type="term" value="C:cell envelope"/>
    <property type="evidence" value="ECO:0007669"/>
    <property type="project" value="UniProtKB-SubCell"/>
</dbReference>
<evidence type="ECO:0000256" key="7">
    <source>
        <dbReference type="PROSITE-ProRule" id="PRU00433"/>
    </source>
</evidence>
<keyword evidence="4 8" id="KW-0732">Signal</keyword>
<dbReference type="InterPro" id="IPR036909">
    <property type="entry name" value="Cyt_c-like_dom_sf"/>
</dbReference>
<proteinExistence type="predicted"/>
<evidence type="ECO:0000256" key="8">
    <source>
        <dbReference type="SAM" id="SignalP"/>
    </source>
</evidence>
<evidence type="ECO:0000313" key="11">
    <source>
        <dbReference type="Proteomes" id="UP000004699"/>
    </source>
</evidence>
<dbReference type="PANTHER" id="PTHR30600:SF10">
    <property type="entry name" value="BLL6722 PROTEIN"/>
    <property type="match status" value="1"/>
</dbReference>
<keyword evidence="5" id="KW-0560">Oxidoreductase</keyword>
<keyword evidence="2 7" id="KW-0349">Heme</keyword>
<dbReference type="SUPFAM" id="SSF46626">
    <property type="entry name" value="Cytochrome c"/>
    <property type="match status" value="2"/>
</dbReference>
<dbReference type="HOGENOM" id="CLU_034652_3_1_6"/>
<name>B8KY00_9GAMM</name>
<dbReference type="AlphaFoldDB" id="B8KY00"/>
<reference evidence="11" key="1">
    <citation type="journal article" date="2013" name="BMC Microbiol.">
        <title>Taxonomy and evolution of bacteriochlorophyll a-containing members of the OM60/NOR5 clade of marine gammaproteobacteria: description of Luminiphilus syltensis gen. nov., sp. nov., reclassification of Haliea rubra as Pseudohaliea rubra gen. nov., comb. nov., and emendation of Chromatocurvus halotolerans.</title>
        <authorList>
            <person name="Spring S."/>
            <person name="Riedel T."/>
            <person name="Sproer C."/>
            <person name="Yan S."/>
            <person name="Harder J."/>
            <person name="Fuchs B.M."/>
        </authorList>
    </citation>
    <scope>NUCLEOTIDE SEQUENCE [LARGE SCALE GENOMIC DNA]</scope>
    <source>
        <strain evidence="11">NOR51-B</strain>
    </source>
</reference>
<dbReference type="Gene3D" id="1.10.760.10">
    <property type="entry name" value="Cytochrome c-like domain"/>
    <property type="match status" value="2"/>
</dbReference>
<gene>
    <name evidence="10" type="ORF">NOR51B_1548</name>
</gene>
<protein>
    <submittedName>
        <fullName evidence="10">Di-heme cytochrome c peroxidase family protein</fullName>
    </submittedName>
</protein>
<evidence type="ECO:0000256" key="2">
    <source>
        <dbReference type="ARBA" id="ARBA00022617"/>
    </source>
</evidence>
<dbReference type="GO" id="GO:0004130">
    <property type="term" value="F:cytochrome-c peroxidase activity"/>
    <property type="evidence" value="ECO:0007669"/>
    <property type="project" value="TreeGrafter"/>
</dbReference>
<dbReference type="Proteomes" id="UP000004699">
    <property type="component" value="Unassembled WGS sequence"/>
</dbReference>